<protein>
    <recommendedName>
        <fullName evidence="3">Excreted virulence factor EspC, type VII ESX diderm</fullName>
    </recommendedName>
</protein>
<reference evidence="1 2" key="2">
    <citation type="submission" date="2019-09" db="EMBL/GenBank/DDBJ databases">
        <authorList>
            <person name="Jin C."/>
        </authorList>
    </citation>
    <scope>NUCLEOTIDE SEQUENCE [LARGE SCALE GENOMIC DNA]</scope>
    <source>
        <strain evidence="1 2">AN110305</strain>
    </source>
</reference>
<accession>A0A5B2XWX8</accession>
<proteinExistence type="predicted"/>
<dbReference type="AlphaFoldDB" id="A0A5B2XWX8"/>
<keyword evidence="2" id="KW-1185">Reference proteome</keyword>
<sequence length="116" mass="11994">MTGISLNNDGVIDMYPEETRTQLNKLKAAGEDLATAWRSAKDSITNPGAVGQGPLGAKFLAQYTEAKDSIIRSMDCTGDSDGGGVSGVYQGFAEAGGNSVRDYEAAEVQATNALSG</sequence>
<gene>
    <name evidence="1" type="ORF">F0L68_01185</name>
</gene>
<dbReference type="EMBL" id="VUOB01000001">
    <property type="protein sequence ID" value="KAA2267171.1"/>
    <property type="molecule type" value="Genomic_DNA"/>
</dbReference>
<dbReference type="Proteomes" id="UP000323454">
    <property type="component" value="Unassembled WGS sequence"/>
</dbReference>
<evidence type="ECO:0000313" key="2">
    <source>
        <dbReference type="Proteomes" id="UP000323454"/>
    </source>
</evidence>
<dbReference type="RefSeq" id="WP_149847481.1">
    <property type="nucleotide sequence ID" value="NZ_VUOB01000001.1"/>
</dbReference>
<comment type="caution">
    <text evidence="1">The sequence shown here is derived from an EMBL/GenBank/DDBJ whole genome shotgun (WGS) entry which is preliminary data.</text>
</comment>
<evidence type="ECO:0000313" key="1">
    <source>
        <dbReference type="EMBL" id="KAA2267171.1"/>
    </source>
</evidence>
<name>A0A5B2XWX8_9PSEU</name>
<dbReference type="OrthoDB" id="3694546at2"/>
<reference evidence="1 2" key="1">
    <citation type="submission" date="2019-09" db="EMBL/GenBank/DDBJ databases">
        <title>Goodfellowia gen. nov., a new genus of the Pseudonocardineae related to Actinoalloteichus, containing Goodfellowia coeruleoviolacea gen. nov., comb. nov. gen. nov., comb. nov.</title>
        <authorList>
            <person name="Labeda D."/>
        </authorList>
    </citation>
    <scope>NUCLEOTIDE SEQUENCE [LARGE SCALE GENOMIC DNA]</scope>
    <source>
        <strain evidence="1 2">AN110305</strain>
    </source>
</reference>
<evidence type="ECO:0008006" key="3">
    <source>
        <dbReference type="Google" id="ProtNLM"/>
    </source>
</evidence>
<organism evidence="1 2">
    <name type="scientific">Solihabitans fulvus</name>
    <dbReference type="NCBI Taxonomy" id="1892852"/>
    <lineage>
        <taxon>Bacteria</taxon>
        <taxon>Bacillati</taxon>
        <taxon>Actinomycetota</taxon>
        <taxon>Actinomycetes</taxon>
        <taxon>Pseudonocardiales</taxon>
        <taxon>Pseudonocardiaceae</taxon>
        <taxon>Solihabitans</taxon>
    </lineage>
</organism>